<evidence type="ECO:0000313" key="1">
    <source>
        <dbReference type="EMBL" id="OTP72150.1"/>
    </source>
</evidence>
<evidence type="ECO:0000313" key="2">
    <source>
        <dbReference type="Proteomes" id="UP000195221"/>
    </source>
</evidence>
<proteinExistence type="predicted"/>
<dbReference type="PROSITE" id="PS51257">
    <property type="entry name" value="PROKAR_LIPOPROTEIN"/>
    <property type="match status" value="1"/>
</dbReference>
<dbReference type="EMBL" id="NBTZ01000094">
    <property type="protein sequence ID" value="OTP72150.1"/>
    <property type="molecule type" value="Genomic_DNA"/>
</dbReference>
<comment type="caution">
    <text evidence="1">The sequence shown here is derived from an EMBL/GenBank/DDBJ whole genome shotgun (WGS) entry which is preliminary data.</text>
</comment>
<gene>
    <name evidence="1" type="ORF">PAMC26577_21730</name>
</gene>
<protein>
    <submittedName>
        <fullName evidence="1">Uncharacterized protein</fullName>
    </submittedName>
</protein>
<accession>A0A242MLU9</accession>
<dbReference type="AlphaFoldDB" id="A0A242MLU9"/>
<name>A0A242MLU9_CABSO</name>
<dbReference type="Proteomes" id="UP000195221">
    <property type="component" value="Unassembled WGS sequence"/>
</dbReference>
<sequence>MSKAGSDVLVQLVMAAIATGCLGIDVAAVLGLKAKVASAAEVSE</sequence>
<organism evidence="1 2">
    <name type="scientific">Caballeronia sordidicola</name>
    <name type="common">Burkholderia sordidicola</name>
    <dbReference type="NCBI Taxonomy" id="196367"/>
    <lineage>
        <taxon>Bacteria</taxon>
        <taxon>Pseudomonadati</taxon>
        <taxon>Pseudomonadota</taxon>
        <taxon>Betaproteobacteria</taxon>
        <taxon>Burkholderiales</taxon>
        <taxon>Burkholderiaceae</taxon>
        <taxon>Caballeronia</taxon>
    </lineage>
</organism>
<reference evidence="1 2" key="1">
    <citation type="submission" date="2017-03" db="EMBL/GenBank/DDBJ databases">
        <title>Genome analysis of strain PAMC 26577.</title>
        <authorList>
            <person name="Oh H.-M."/>
            <person name="Yang J.-A."/>
        </authorList>
    </citation>
    <scope>NUCLEOTIDE SEQUENCE [LARGE SCALE GENOMIC DNA]</scope>
    <source>
        <strain evidence="1 2">PAMC 26577</strain>
    </source>
</reference>